<comment type="caution">
    <text evidence="5">The sequence shown here is derived from an EMBL/GenBank/DDBJ whole genome shotgun (WGS) entry which is preliminary data.</text>
</comment>
<dbReference type="Proteomes" id="UP000226079">
    <property type="component" value="Unassembled WGS sequence"/>
</dbReference>
<evidence type="ECO:0000256" key="2">
    <source>
        <dbReference type="ARBA" id="ARBA00023125"/>
    </source>
</evidence>
<evidence type="ECO:0000313" key="5">
    <source>
        <dbReference type="EMBL" id="PFG18025.1"/>
    </source>
</evidence>
<keyword evidence="2" id="KW-0238">DNA-binding</keyword>
<dbReference type="EMBL" id="PDJC01000001">
    <property type="protein sequence ID" value="PFG18025.1"/>
    <property type="molecule type" value="Genomic_DNA"/>
</dbReference>
<organism evidence="5 6">
    <name type="scientific">Propionicimonas paludicola</name>
    <dbReference type="NCBI Taxonomy" id="185243"/>
    <lineage>
        <taxon>Bacteria</taxon>
        <taxon>Bacillati</taxon>
        <taxon>Actinomycetota</taxon>
        <taxon>Actinomycetes</taxon>
        <taxon>Propionibacteriales</taxon>
        <taxon>Nocardioidaceae</taxon>
        <taxon>Propionicimonas</taxon>
    </lineage>
</organism>
<gene>
    <name evidence="5" type="ORF">ATK74_2605</name>
</gene>
<evidence type="ECO:0000259" key="4">
    <source>
        <dbReference type="PROSITE" id="PS50932"/>
    </source>
</evidence>
<dbReference type="InterPro" id="IPR000843">
    <property type="entry name" value="HTH_LacI"/>
</dbReference>
<accession>A0A2A9CVG8</accession>
<evidence type="ECO:0000313" key="6">
    <source>
        <dbReference type="Proteomes" id="UP000226079"/>
    </source>
</evidence>
<evidence type="ECO:0000256" key="1">
    <source>
        <dbReference type="ARBA" id="ARBA00023015"/>
    </source>
</evidence>
<dbReference type="CDD" id="cd06279">
    <property type="entry name" value="PBP1_LacI-like"/>
    <property type="match status" value="1"/>
</dbReference>
<proteinExistence type="predicted"/>
<dbReference type="Gene3D" id="1.10.260.40">
    <property type="entry name" value="lambda repressor-like DNA-binding domains"/>
    <property type="match status" value="1"/>
</dbReference>
<keyword evidence="3" id="KW-0804">Transcription</keyword>
<dbReference type="SMART" id="SM00354">
    <property type="entry name" value="HTH_LACI"/>
    <property type="match status" value="1"/>
</dbReference>
<reference evidence="5 6" key="1">
    <citation type="submission" date="2017-10" db="EMBL/GenBank/DDBJ databases">
        <title>Sequencing the genomes of 1000 actinobacteria strains.</title>
        <authorList>
            <person name="Klenk H.-P."/>
        </authorList>
    </citation>
    <scope>NUCLEOTIDE SEQUENCE [LARGE SCALE GENOMIC DNA]</scope>
    <source>
        <strain evidence="5 6">DSM 15597</strain>
    </source>
</reference>
<dbReference type="OrthoDB" id="59108at2"/>
<dbReference type="InterPro" id="IPR010982">
    <property type="entry name" value="Lambda_DNA-bd_dom_sf"/>
</dbReference>
<evidence type="ECO:0000256" key="3">
    <source>
        <dbReference type="ARBA" id="ARBA00023163"/>
    </source>
</evidence>
<dbReference type="SUPFAM" id="SSF47413">
    <property type="entry name" value="lambda repressor-like DNA-binding domains"/>
    <property type="match status" value="1"/>
</dbReference>
<dbReference type="PANTHER" id="PTHR30146:SF138">
    <property type="entry name" value="TRANSCRIPTIONAL REGULATORY PROTEIN"/>
    <property type="match status" value="1"/>
</dbReference>
<sequence>MGKVTLQSIADRLGVSRMTVSNAFSRPDQLSAELRRKILDEAAALGYLGPDPSARSLATGTAGTVGLLWTTTLSTALADEMSARFVGAVADELNQAGLALTLLPATTDGAVVPARDVALDGAIIYSCDPQLPAVDLLARRGLPLVYVDADAPAKRPSITIDDYGGAKAAAEHLLALGHRRILVVTTGFGPEPGLVTGPPPASALRQRVLAQRWFGWMDALAAAGVQPQVIHQPDPYAPEQLDRLLAAADRPSAALCLTDVLAQALIAAATDQGLSVPGDLAVVGFDDHPLAARNRPALTTVRQDVDRKGRAAVRALLAELARRADPSAEAPLSQRLRVSLVVRESTSG</sequence>
<dbReference type="RefSeq" id="WP_098461410.1">
    <property type="nucleotide sequence ID" value="NZ_PDJC01000001.1"/>
</dbReference>
<name>A0A2A9CVG8_9ACTN</name>
<dbReference type="SUPFAM" id="SSF53822">
    <property type="entry name" value="Periplasmic binding protein-like I"/>
    <property type="match status" value="1"/>
</dbReference>
<keyword evidence="6" id="KW-1185">Reference proteome</keyword>
<dbReference type="Pfam" id="PF13377">
    <property type="entry name" value="Peripla_BP_3"/>
    <property type="match status" value="1"/>
</dbReference>
<dbReference type="PANTHER" id="PTHR30146">
    <property type="entry name" value="LACI-RELATED TRANSCRIPTIONAL REPRESSOR"/>
    <property type="match status" value="1"/>
</dbReference>
<dbReference type="CDD" id="cd01392">
    <property type="entry name" value="HTH_LacI"/>
    <property type="match status" value="1"/>
</dbReference>
<keyword evidence="1" id="KW-0805">Transcription regulation</keyword>
<feature type="domain" description="HTH lacI-type" evidence="4">
    <location>
        <begin position="4"/>
        <end position="59"/>
    </location>
</feature>
<dbReference type="InterPro" id="IPR028082">
    <property type="entry name" value="Peripla_BP_I"/>
</dbReference>
<dbReference type="GO" id="GO:0000976">
    <property type="term" value="F:transcription cis-regulatory region binding"/>
    <property type="evidence" value="ECO:0007669"/>
    <property type="project" value="TreeGrafter"/>
</dbReference>
<protein>
    <submittedName>
        <fullName evidence="5">LacI family transcriptional regulator</fullName>
    </submittedName>
</protein>
<dbReference type="PROSITE" id="PS50932">
    <property type="entry name" value="HTH_LACI_2"/>
    <property type="match status" value="1"/>
</dbReference>
<dbReference type="InterPro" id="IPR046335">
    <property type="entry name" value="LacI/GalR-like_sensor"/>
</dbReference>
<dbReference type="GO" id="GO:0003700">
    <property type="term" value="F:DNA-binding transcription factor activity"/>
    <property type="evidence" value="ECO:0007669"/>
    <property type="project" value="TreeGrafter"/>
</dbReference>
<dbReference type="Gene3D" id="3.40.50.2300">
    <property type="match status" value="2"/>
</dbReference>
<dbReference type="AlphaFoldDB" id="A0A2A9CVG8"/>